<sequence length="109" mass="11971">MEALTEHEIRGEDWRCSSKSIVVFTLDVLFVLSSSYTALLVLGLSSTPYISCSSSAFGVIVAIDARGSSHAMLLLLRSSSLLCIFVFISYQFKVARLHSPALLQARKQN</sequence>
<dbReference type="EMBL" id="CAKKTJ010000244">
    <property type="protein sequence ID" value="CAH0478414.1"/>
    <property type="molecule type" value="Genomic_DNA"/>
</dbReference>
<keyword evidence="1" id="KW-0812">Transmembrane</keyword>
<evidence type="ECO:0000256" key="1">
    <source>
        <dbReference type="SAM" id="Phobius"/>
    </source>
</evidence>
<reference evidence="2" key="1">
    <citation type="submission" date="2021-11" db="EMBL/GenBank/DDBJ databases">
        <authorList>
            <person name="Islam A."/>
            <person name="Islam S."/>
            <person name="Flora M.S."/>
            <person name="Rahman M."/>
            <person name="Ziaur R.M."/>
            <person name="Epstein J.H."/>
            <person name="Hassan M."/>
            <person name="Klassen M."/>
            <person name="Woodard K."/>
            <person name="Webb A."/>
            <person name="Webby R.J."/>
            <person name="El Zowalaty M.E."/>
        </authorList>
    </citation>
    <scope>NUCLEOTIDE SEQUENCE</scope>
    <source>
        <strain evidence="2">Pbs3</strain>
    </source>
</reference>
<feature type="transmembrane region" description="Helical" evidence="1">
    <location>
        <begin position="72"/>
        <end position="92"/>
    </location>
</feature>
<dbReference type="AlphaFoldDB" id="A0AAU9KX99"/>
<gene>
    <name evidence="2" type="ORF">PBS003_LOCUS5111</name>
</gene>
<name>A0AAU9KX99_9STRA</name>
<organism evidence="2 3">
    <name type="scientific">Peronospora belbahrii</name>
    <dbReference type="NCBI Taxonomy" id="622444"/>
    <lineage>
        <taxon>Eukaryota</taxon>
        <taxon>Sar</taxon>
        <taxon>Stramenopiles</taxon>
        <taxon>Oomycota</taxon>
        <taxon>Peronosporomycetes</taxon>
        <taxon>Peronosporales</taxon>
        <taxon>Peronosporaceae</taxon>
        <taxon>Peronospora</taxon>
    </lineage>
</organism>
<proteinExistence type="predicted"/>
<accession>A0AAU9KX99</accession>
<dbReference type="Proteomes" id="UP001160483">
    <property type="component" value="Unassembled WGS sequence"/>
</dbReference>
<keyword evidence="1" id="KW-0472">Membrane</keyword>
<evidence type="ECO:0000313" key="2">
    <source>
        <dbReference type="EMBL" id="CAH0478414.1"/>
    </source>
</evidence>
<evidence type="ECO:0000313" key="3">
    <source>
        <dbReference type="Proteomes" id="UP001160483"/>
    </source>
</evidence>
<comment type="caution">
    <text evidence="2">The sequence shown here is derived from an EMBL/GenBank/DDBJ whole genome shotgun (WGS) entry which is preliminary data.</text>
</comment>
<keyword evidence="1" id="KW-1133">Transmembrane helix</keyword>
<feature type="transmembrane region" description="Helical" evidence="1">
    <location>
        <begin position="21"/>
        <end position="42"/>
    </location>
</feature>
<protein>
    <submittedName>
        <fullName evidence="2">Uncharacterized protein</fullName>
    </submittedName>
</protein>